<dbReference type="PRINTS" id="PR00476">
    <property type="entry name" value="PHFRCTKINASE"/>
</dbReference>
<feature type="site" description="Important for catalytic activity; stabilizes the transition state when the phosphoryl donor is PPi" evidence="10">
    <location>
        <position position="215"/>
    </location>
</feature>
<dbReference type="GO" id="GO:0005524">
    <property type="term" value="F:ATP binding"/>
    <property type="evidence" value="ECO:0007669"/>
    <property type="project" value="InterPro"/>
</dbReference>
<proteinExistence type="inferred from homology"/>
<evidence type="ECO:0000256" key="7">
    <source>
        <dbReference type="ARBA" id="ARBA00022842"/>
    </source>
</evidence>
<feature type="binding site" description="in other chain" evidence="10">
    <location>
        <position position="325"/>
    </location>
    <ligand>
        <name>substrate</name>
        <note>ligand shared between dimeric partners</note>
    </ligand>
</feature>
<reference evidence="12 13" key="1">
    <citation type="journal article" date="2011" name="Stand. Genomic Sci.">
        <title>Complete genome sequence of the acetate-degrading sulfate reducer Desulfobacca acetoxidans type strain (ASRB2).</title>
        <authorList>
            <person name="Goker M."/>
            <person name="Teshima H."/>
            <person name="Lapidus A."/>
            <person name="Nolan M."/>
            <person name="Lucas S."/>
            <person name="Hammon N."/>
            <person name="Deshpande S."/>
            <person name="Cheng J.F."/>
            <person name="Tapia R."/>
            <person name="Han C."/>
            <person name="Goodwin L."/>
            <person name="Pitluck S."/>
            <person name="Huntemann M."/>
            <person name="Liolios K."/>
            <person name="Ivanova N."/>
            <person name="Pagani I."/>
            <person name="Mavromatis K."/>
            <person name="Ovchinikova G."/>
            <person name="Pati A."/>
            <person name="Chen A."/>
            <person name="Palaniappan K."/>
            <person name="Land M."/>
            <person name="Hauser L."/>
            <person name="Brambilla E.M."/>
            <person name="Rohde M."/>
            <person name="Spring S."/>
            <person name="Detter J.C."/>
            <person name="Woyke T."/>
            <person name="Bristow J."/>
            <person name="Eisen J.A."/>
            <person name="Markowitz V."/>
            <person name="Hugenholtz P."/>
            <person name="Kyrpides N.C."/>
            <person name="Klenk H.P."/>
        </authorList>
    </citation>
    <scope>NUCLEOTIDE SEQUENCE [LARGE SCALE GENOMIC DNA]</scope>
    <source>
        <strain evidence="13">ATCC 700848 / DSM 11109 / ASRB2</strain>
    </source>
</reference>
<accession>F2NFN5</accession>
<dbReference type="GO" id="GO:0003872">
    <property type="term" value="F:6-phosphofructokinase activity"/>
    <property type="evidence" value="ECO:0007669"/>
    <property type="project" value="UniProtKB-UniRule"/>
</dbReference>
<comment type="activity regulation">
    <text evidence="10">Non-allosteric.</text>
</comment>
<comment type="cofactor">
    <cofactor evidence="1 10">
        <name>Mg(2+)</name>
        <dbReference type="ChEBI" id="CHEBI:18420"/>
    </cofactor>
</comment>
<evidence type="ECO:0000256" key="8">
    <source>
        <dbReference type="ARBA" id="ARBA00023152"/>
    </source>
</evidence>
<dbReference type="Gene3D" id="1.10.10.480">
    <property type="entry name" value="Phosphofructokinase, domain 3"/>
    <property type="match status" value="1"/>
</dbReference>
<comment type="similarity">
    <text evidence="10">Belongs to the phosphofructokinase type A (PFKA) family. PPi-dependent PFK group II subfamily. Clade 'Long' sub-subfamily.</text>
</comment>
<evidence type="ECO:0000259" key="11">
    <source>
        <dbReference type="Pfam" id="PF00365"/>
    </source>
</evidence>
<dbReference type="PANTHER" id="PTHR43650:SF1">
    <property type="entry name" value="PYROPHOSPHATE--FRUCTOSE 6-PHOSPHATE 1-PHOSPHOTRANSFERASE SUBUNIT BETA 2"/>
    <property type="match status" value="1"/>
</dbReference>
<comment type="function">
    <text evidence="2 10">Catalyzes the phosphorylation of D-fructose 6-phosphate, the first committing step of glycolysis. Uses inorganic phosphate (PPi) as phosphoryl donor instead of ATP like common ATP-dependent phosphofructokinases (ATP-PFKs), which renders the reaction reversible, and can thus function both in glycolysis and gluconeogenesis. Consistently, PPi-PFK can replace the enzymes of both the forward (ATP-PFK) and reverse (fructose-bisphosphatase (FBPase)) reactions.</text>
</comment>
<dbReference type="InterPro" id="IPR000023">
    <property type="entry name" value="Phosphofructokinase_dom"/>
</dbReference>
<organism evidence="12 13">
    <name type="scientific">Desulfobacca acetoxidans (strain ATCC 700848 / DSM 11109 / ASRB2)</name>
    <dbReference type="NCBI Taxonomy" id="880072"/>
    <lineage>
        <taxon>Bacteria</taxon>
        <taxon>Pseudomonadati</taxon>
        <taxon>Thermodesulfobacteriota</taxon>
        <taxon>Desulfobaccia</taxon>
        <taxon>Desulfobaccales</taxon>
        <taxon>Desulfobaccaceae</taxon>
        <taxon>Desulfobacca</taxon>
    </lineage>
</organism>
<feature type="domain" description="Phosphofructokinase" evidence="11">
    <location>
        <begin position="88"/>
        <end position="328"/>
    </location>
</feature>
<comment type="catalytic activity">
    <reaction evidence="9 10">
        <text>beta-D-fructose 6-phosphate + diphosphate = beta-D-fructose 1,6-bisphosphate + phosphate + H(+)</text>
        <dbReference type="Rhea" id="RHEA:13613"/>
        <dbReference type="ChEBI" id="CHEBI:15378"/>
        <dbReference type="ChEBI" id="CHEBI:32966"/>
        <dbReference type="ChEBI" id="CHEBI:33019"/>
        <dbReference type="ChEBI" id="CHEBI:43474"/>
        <dbReference type="ChEBI" id="CHEBI:57634"/>
        <dbReference type="EC" id="2.7.1.90"/>
    </reaction>
</comment>
<evidence type="ECO:0000313" key="13">
    <source>
        <dbReference type="Proteomes" id="UP000000483"/>
    </source>
</evidence>
<dbReference type="PANTHER" id="PTHR43650">
    <property type="entry name" value="PYROPHOSPHATE--FRUCTOSE 6-PHOSPHATE 1-PHOSPHOTRANSFERASE"/>
    <property type="match status" value="1"/>
</dbReference>
<reference evidence="13" key="2">
    <citation type="submission" date="2011-03" db="EMBL/GenBank/DDBJ databases">
        <title>The complete genome of Desulfobacca acetoxidans DSM 11109.</title>
        <authorList>
            <consortium name="US DOE Joint Genome Institute (JGI-PGF)"/>
            <person name="Lucas S."/>
            <person name="Copeland A."/>
            <person name="Lapidus A."/>
            <person name="Bruce D."/>
            <person name="Goodwin L."/>
            <person name="Pitluck S."/>
            <person name="Peters L."/>
            <person name="Kyrpides N."/>
            <person name="Mavromatis K."/>
            <person name="Ivanova N."/>
            <person name="Ovchinnikova G."/>
            <person name="Teshima H."/>
            <person name="Detter J.C."/>
            <person name="Han C."/>
            <person name="Land M."/>
            <person name="Hauser L."/>
            <person name="Markowitz V."/>
            <person name="Cheng J.-F."/>
            <person name="Hugenholtz P."/>
            <person name="Woyke T."/>
            <person name="Wu D."/>
            <person name="Spring S."/>
            <person name="Schueler E."/>
            <person name="Brambilla E."/>
            <person name="Klenk H.-P."/>
            <person name="Eisen J.A."/>
        </authorList>
    </citation>
    <scope>NUCLEOTIDE SEQUENCE [LARGE SCALE GENOMIC DNA]</scope>
    <source>
        <strain evidence="13">ATCC 700848 / DSM 11109 / ASRB2</strain>
    </source>
</reference>
<evidence type="ECO:0000256" key="1">
    <source>
        <dbReference type="ARBA" id="ARBA00001946"/>
    </source>
</evidence>
<comment type="subcellular location">
    <subcellularLocation>
        <location evidence="10">Cytoplasm</location>
    </subcellularLocation>
</comment>
<dbReference type="AlphaFoldDB" id="F2NFN5"/>
<keyword evidence="3 10" id="KW-0963">Cytoplasm</keyword>
<feature type="site" description="Important for catalytic activity and substrate specificity; stabilizes the transition state when the phosphoryl donor is PPi; prevents ATP from binding by mimicking the alpha-phosphate group of ATP" evidence="10">
    <location>
        <position position="191"/>
    </location>
</feature>
<dbReference type="InterPro" id="IPR022953">
    <property type="entry name" value="ATP_PFK"/>
</dbReference>
<dbReference type="GO" id="GO:0006002">
    <property type="term" value="P:fructose 6-phosphate metabolic process"/>
    <property type="evidence" value="ECO:0007669"/>
    <property type="project" value="InterPro"/>
</dbReference>
<dbReference type="Gene3D" id="3.40.50.460">
    <property type="entry name" value="Phosphofructokinase domain"/>
    <property type="match status" value="1"/>
</dbReference>
<evidence type="ECO:0000256" key="9">
    <source>
        <dbReference type="ARBA" id="ARBA00048072"/>
    </source>
</evidence>
<evidence type="ECO:0000256" key="10">
    <source>
        <dbReference type="HAMAP-Rule" id="MF_01980"/>
    </source>
</evidence>
<keyword evidence="13" id="KW-1185">Reference proteome</keyword>
<feature type="binding site" evidence="10">
    <location>
        <position position="96"/>
    </location>
    <ligand>
        <name>diphosphate</name>
        <dbReference type="ChEBI" id="CHEBI:33019"/>
    </ligand>
</feature>
<evidence type="ECO:0000256" key="3">
    <source>
        <dbReference type="ARBA" id="ARBA00022490"/>
    </source>
</evidence>
<dbReference type="EMBL" id="CP002629">
    <property type="protein sequence ID" value="AEB10154.1"/>
    <property type="molecule type" value="Genomic_DNA"/>
</dbReference>
<evidence type="ECO:0000256" key="2">
    <source>
        <dbReference type="ARBA" id="ARBA00003138"/>
    </source>
</evidence>
<dbReference type="HOGENOM" id="CLU_022288_0_1_7"/>
<dbReference type="UniPathway" id="UPA00109">
    <property type="reaction ID" value="UER00182"/>
</dbReference>
<sequence length="572" mass="63648">MTDKNIAPQNPQNPIVSLLCNDSPVRLERMVYQPPLIPAFREGSGSIRSLDGFSLEVLKATREQLPFVSENRLVDIIPGGARQEQSRRIGIVLSGGPAPGGHNVIAGVFEAAKRAHPDNAIIGFLAGPKGIITKKYKDIDAAIISEYKNSGGFHMLGTGRDKIDNTDKMAKCRQTCADLQLDGLVVVGGDDSNTNAAFLAEDMRDLGVQVIGVPKTIDGDLQVPGLLQVPFGYHSACMSFATEVGNLNSDCKSDLKYWHFNRLMGRSASHIALEVALQTHPNVILIGEEIEDKELTIHNVVRLIADVIVERARRGMNYGTILIPEGILEFIHEINVLIIKISYIIASYDKEAVGEESFHKLPFEDQVQLIDNHDIWRDYDSRVFLGLPTELQRGLLLPRDSHGNFQYAQVRTERILLDMVATYLRKQRGKGIYKGTFKHQNHYYGYDGRGTFPTKFDCDYGYNLGVTAFTLLANGCTGYMAAIKDVHKPLEQWRPIGIPLAPLMHLEERRGRLELVIAKQKVDLDSPAFKVLAQERIKWAQEDHYRFPGPIQFSGPCADAKPITLQLNALGL</sequence>
<dbReference type="Proteomes" id="UP000000483">
    <property type="component" value="Chromosome"/>
</dbReference>
<comment type="pathway">
    <text evidence="10">Carbohydrate degradation; glycolysis; D-glyceraldehyde 3-phosphate and glycerone phosphate from D-glucose: step 3/4.</text>
</comment>
<dbReference type="RefSeq" id="WP_013707263.1">
    <property type="nucleotide sequence ID" value="NC_015388.1"/>
</dbReference>
<evidence type="ECO:0000313" key="12">
    <source>
        <dbReference type="EMBL" id="AEB10154.1"/>
    </source>
</evidence>
<dbReference type="GO" id="GO:0047334">
    <property type="term" value="F:diphosphate-fructose-6-phosphate 1-phosphotransferase activity"/>
    <property type="evidence" value="ECO:0007669"/>
    <property type="project" value="UniProtKB-EC"/>
</dbReference>
<protein>
    <recommendedName>
        <fullName evidence="10">Pyrophosphate--fructose 6-phosphate 1-phosphotransferase</fullName>
        <ecNumber evidence="10">2.7.1.90</ecNumber>
    </recommendedName>
    <alternativeName>
        <fullName evidence="10">6-phosphofructokinase, pyrophosphate dependent</fullName>
    </alternativeName>
    <alternativeName>
        <fullName evidence="10">PPi-dependent phosphofructokinase</fullName>
        <shortName evidence="10">PPi-PFK</shortName>
    </alternativeName>
    <alternativeName>
        <fullName evidence="10">Pyrophosphate-dependent 6-phosphofructose-1-kinase</fullName>
    </alternativeName>
</protein>
<keyword evidence="7 10" id="KW-0460">Magnesium</keyword>
<dbReference type="NCBIfam" id="NF005482">
    <property type="entry name" value="PRK07085.1"/>
    <property type="match status" value="1"/>
</dbReference>
<evidence type="ECO:0000256" key="5">
    <source>
        <dbReference type="ARBA" id="ARBA00022723"/>
    </source>
</evidence>
<comment type="subunit">
    <text evidence="10">Homodimer.</text>
</comment>
<name>F2NFN5_DESAR</name>
<comment type="caution">
    <text evidence="10">Lacks conserved residue(s) required for the propagation of feature annotation.</text>
</comment>
<dbReference type="SUPFAM" id="SSF53784">
    <property type="entry name" value="Phosphofructokinase"/>
    <property type="match status" value="1"/>
</dbReference>
<gene>
    <name evidence="10" type="primary">pfp</name>
    <name evidence="12" type="ordered locus">Desac_2330</name>
</gene>
<dbReference type="KEGG" id="dao:Desac_2330"/>
<feature type="binding site" description="in other chain" evidence="10">
    <location>
        <begin position="264"/>
        <end position="266"/>
    </location>
    <ligand>
        <name>substrate</name>
        <note>ligand shared between dimeric partners</note>
    </ligand>
</feature>
<evidence type="ECO:0000256" key="6">
    <source>
        <dbReference type="ARBA" id="ARBA00022777"/>
    </source>
</evidence>
<evidence type="ECO:0000256" key="4">
    <source>
        <dbReference type="ARBA" id="ARBA00022679"/>
    </source>
</evidence>
<dbReference type="Gene3D" id="3.40.50.450">
    <property type="match status" value="1"/>
</dbReference>
<dbReference type="eggNOG" id="COG0205">
    <property type="taxonomic scope" value="Bacteria"/>
</dbReference>
<keyword evidence="6 10" id="KW-0418">Kinase</keyword>
<feature type="binding site" description="in other chain" evidence="10">
    <location>
        <begin position="446"/>
        <end position="449"/>
    </location>
    <ligand>
        <name>substrate</name>
        <note>ligand shared between dimeric partners</note>
    </ligand>
</feature>
<feature type="binding site" description="in other chain" evidence="10">
    <location>
        <begin position="216"/>
        <end position="218"/>
    </location>
    <ligand>
        <name>substrate</name>
        <note>ligand shared between dimeric partners</note>
    </ligand>
</feature>
<dbReference type="InterPro" id="IPR011183">
    <property type="entry name" value="PfpB_PPi_PFK"/>
</dbReference>
<dbReference type="OrthoDB" id="9802503at2"/>
<dbReference type="InterPro" id="IPR035966">
    <property type="entry name" value="PKF_sf"/>
</dbReference>
<dbReference type="GO" id="GO:0009749">
    <property type="term" value="P:response to glucose"/>
    <property type="evidence" value="ECO:0007669"/>
    <property type="project" value="TreeGrafter"/>
</dbReference>
<dbReference type="STRING" id="880072.Desac_2330"/>
<dbReference type="Pfam" id="PF00365">
    <property type="entry name" value="PFK"/>
    <property type="match status" value="1"/>
</dbReference>
<feature type="binding site" evidence="10">
    <location>
        <begin position="256"/>
        <end position="257"/>
    </location>
    <ligand>
        <name>substrate</name>
        <note>ligand shared between dimeric partners</note>
    </ligand>
</feature>
<dbReference type="GO" id="GO:0046872">
    <property type="term" value="F:metal ion binding"/>
    <property type="evidence" value="ECO:0007669"/>
    <property type="project" value="UniProtKB-KW"/>
</dbReference>
<dbReference type="NCBIfam" id="TIGR02477">
    <property type="entry name" value="PFKA_PPi"/>
    <property type="match status" value="1"/>
</dbReference>
<dbReference type="HAMAP" id="MF_01980">
    <property type="entry name" value="Phosphofructokinase_II_Long"/>
    <property type="match status" value="1"/>
</dbReference>
<keyword evidence="8 10" id="KW-0324">Glycolysis</keyword>
<keyword evidence="4 10" id="KW-0808">Transferase</keyword>
<dbReference type="EC" id="2.7.1.90" evidence="10"/>
<feature type="active site" description="Proton acceptor" evidence="10">
    <location>
        <position position="218"/>
    </location>
</feature>
<feature type="binding site" evidence="10">
    <location>
        <position position="190"/>
    </location>
    <ligand>
        <name>Mg(2+)</name>
        <dbReference type="ChEBI" id="CHEBI:18420"/>
        <note>catalytic</note>
    </ligand>
</feature>
<keyword evidence="5 10" id="KW-0479">Metal-binding</keyword>
<dbReference type="GO" id="GO:0005829">
    <property type="term" value="C:cytosol"/>
    <property type="evidence" value="ECO:0007669"/>
    <property type="project" value="TreeGrafter"/>
</dbReference>